<comment type="caution">
    <text evidence="2">The sequence shown here is derived from an EMBL/GenBank/DDBJ whole genome shotgun (WGS) entry which is preliminary data.</text>
</comment>
<dbReference type="EMBL" id="NDHI03003278">
    <property type="protein sequence ID" value="PNJ89653.1"/>
    <property type="molecule type" value="Genomic_DNA"/>
</dbReference>
<feature type="region of interest" description="Disordered" evidence="1">
    <location>
        <begin position="1"/>
        <end position="26"/>
    </location>
</feature>
<dbReference type="AlphaFoldDB" id="A0A2J8Y5U9"/>
<name>A0A2J8Y5U9_PONAB</name>
<dbReference type="PANTHER" id="PTHR34479:SF1">
    <property type="entry name" value="COILED-COIL DOMAIN-CONTAINING PROTEIN 30"/>
    <property type="match status" value="1"/>
</dbReference>
<evidence type="ECO:0000313" key="2">
    <source>
        <dbReference type="EMBL" id="PNJ89649.1"/>
    </source>
</evidence>
<evidence type="ECO:0000256" key="1">
    <source>
        <dbReference type="SAM" id="MobiDB-lite"/>
    </source>
</evidence>
<proteinExistence type="predicted"/>
<sequence>MSQEKNEMFESEWSKEREREKQLASGLDTAEKALKVESEELQKSKSELICLYNEVHNLPGESESKDHFLIACDLLQRENSELETKILNLNEPNFGKHKFKAQKEEREEL</sequence>
<feature type="non-terminal residue" evidence="2">
    <location>
        <position position="109"/>
    </location>
</feature>
<reference evidence="2" key="1">
    <citation type="submission" date="2017-12" db="EMBL/GenBank/DDBJ databases">
        <title>High-resolution comparative analysis of great ape genomes.</title>
        <authorList>
            <person name="Pollen A."/>
            <person name="Hastie A."/>
            <person name="Hormozdiari F."/>
            <person name="Dougherty M."/>
            <person name="Liu R."/>
            <person name="Chaisson M."/>
            <person name="Hoppe E."/>
            <person name="Hill C."/>
            <person name="Pang A."/>
            <person name="Hillier L."/>
            <person name="Baker C."/>
            <person name="Armstrong J."/>
            <person name="Shendure J."/>
            <person name="Paten B."/>
            <person name="Wilson R."/>
            <person name="Chao H."/>
            <person name="Schneider V."/>
            <person name="Ventura M."/>
            <person name="Kronenberg Z."/>
            <person name="Murali S."/>
            <person name="Gordon D."/>
            <person name="Cantsilieris S."/>
            <person name="Munson K."/>
            <person name="Nelson B."/>
            <person name="Raja A."/>
            <person name="Underwood J."/>
            <person name="Diekhans M."/>
            <person name="Fiddes I."/>
            <person name="Haussler D."/>
            <person name="Eichler E."/>
        </authorList>
    </citation>
    <scope>NUCLEOTIDE SEQUENCE [LARGE SCALE GENOMIC DNA]</scope>
    <source>
        <strain evidence="2">Susie</strain>
    </source>
</reference>
<accession>A0A2J8Y5U9</accession>
<dbReference type="PANTHER" id="PTHR34479">
    <property type="entry name" value="COILED-COIL DOMAIN-CONTAINING PROTEIN 30"/>
    <property type="match status" value="1"/>
</dbReference>
<dbReference type="InterPro" id="IPR052825">
    <property type="entry name" value="CCD-Prefoldin_beta-like"/>
</dbReference>
<gene>
    <name evidence="2" type="ORF">CR201_G0015503</name>
</gene>
<dbReference type="EMBL" id="NDHI03003278">
    <property type="protein sequence ID" value="PNJ89649.1"/>
    <property type="molecule type" value="Genomic_DNA"/>
</dbReference>
<evidence type="ECO:0000313" key="3">
    <source>
        <dbReference type="EMBL" id="PNJ89653.1"/>
    </source>
</evidence>
<organism evidence="2">
    <name type="scientific">Pongo abelii</name>
    <name type="common">Sumatran orangutan</name>
    <name type="synonym">Pongo pygmaeus abelii</name>
    <dbReference type="NCBI Taxonomy" id="9601"/>
    <lineage>
        <taxon>Eukaryota</taxon>
        <taxon>Metazoa</taxon>
        <taxon>Chordata</taxon>
        <taxon>Craniata</taxon>
        <taxon>Vertebrata</taxon>
        <taxon>Euteleostomi</taxon>
        <taxon>Mammalia</taxon>
        <taxon>Eutheria</taxon>
        <taxon>Euarchontoglires</taxon>
        <taxon>Primates</taxon>
        <taxon>Haplorrhini</taxon>
        <taxon>Catarrhini</taxon>
        <taxon>Hominidae</taxon>
        <taxon>Pongo</taxon>
    </lineage>
</organism>
<feature type="compositionally biased region" description="Basic and acidic residues" evidence="1">
    <location>
        <begin position="1"/>
        <end position="22"/>
    </location>
</feature>
<protein>
    <submittedName>
        <fullName evidence="2">CCDC30 isoform 1</fullName>
    </submittedName>
    <submittedName>
        <fullName evidence="3">CCDC30 isoform 6</fullName>
    </submittedName>
</protein>